<dbReference type="EMBL" id="JBHRTI010000003">
    <property type="protein sequence ID" value="MFC3147449.1"/>
    <property type="molecule type" value="Genomic_DNA"/>
</dbReference>
<sequence>MLEWDDLLARLATPFFWVLRAVWFLGWDVGVRGIGWWVGWHVLRMLTLGRYPSTTLQDQDGASWGEWLLVELFGLALIGATLALLWGRIY</sequence>
<feature type="transmembrane region" description="Helical" evidence="1">
    <location>
        <begin position="67"/>
        <end position="87"/>
    </location>
</feature>
<comment type="caution">
    <text evidence="2">The sequence shown here is derived from an EMBL/GenBank/DDBJ whole genome shotgun (WGS) entry which is preliminary data.</text>
</comment>
<gene>
    <name evidence="2" type="ORF">ACFOEN_07330</name>
</gene>
<dbReference type="Proteomes" id="UP001595556">
    <property type="component" value="Unassembled WGS sequence"/>
</dbReference>
<keyword evidence="1" id="KW-0472">Membrane</keyword>
<dbReference type="RefSeq" id="WP_377302463.1">
    <property type="nucleotide sequence ID" value="NZ_CP180191.1"/>
</dbReference>
<proteinExistence type="predicted"/>
<evidence type="ECO:0000313" key="3">
    <source>
        <dbReference type="Proteomes" id="UP001595556"/>
    </source>
</evidence>
<name>A0ABV7H0L2_9BURK</name>
<keyword evidence="1" id="KW-0812">Transmembrane</keyword>
<organism evidence="2 3">
    <name type="scientific">Piscinibacterium candidicorallinum</name>
    <dbReference type="NCBI Taxonomy" id="1793872"/>
    <lineage>
        <taxon>Bacteria</taxon>
        <taxon>Pseudomonadati</taxon>
        <taxon>Pseudomonadota</taxon>
        <taxon>Betaproteobacteria</taxon>
        <taxon>Burkholderiales</taxon>
        <taxon>Piscinibacterium</taxon>
    </lineage>
</organism>
<accession>A0ABV7H0L2</accession>
<evidence type="ECO:0000256" key="1">
    <source>
        <dbReference type="SAM" id="Phobius"/>
    </source>
</evidence>
<keyword evidence="3" id="KW-1185">Reference proteome</keyword>
<protein>
    <submittedName>
        <fullName evidence="2">Uncharacterized protein</fullName>
    </submittedName>
</protein>
<keyword evidence="1" id="KW-1133">Transmembrane helix</keyword>
<evidence type="ECO:0000313" key="2">
    <source>
        <dbReference type="EMBL" id="MFC3147449.1"/>
    </source>
</evidence>
<reference evidence="3" key="1">
    <citation type="journal article" date="2019" name="Int. J. Syst. Evol. Microbiol.">
        <title>The Global Catalogue of Microorganisms (GCM) 10K type strain sequencing project: providing services to taxonomists for standard genome sequencing and annotation.</title>
        <authorList>
            <consortium name="The Broad Institute Genomics Platform"/>
            <consortium name="The Broad Institute Genome Sequencing Center for Infectious Disease"/>
            <person name="Wu L."/>
            <person name="Ma J."/>
        </authorList>
    </citation>
    <scope>NUCLEOTIDE SEQUENCE [LARGE SCALE GENOMIC DNA]</scope>
    <source>
        <strain evidence="3">KCTC 52168</strain>
    </source>
</reference>